<feature type="domain" description="GP-PDE" evidence="1">
    <location>
        <begin position="1"/>
        <end position="220"/>
    </location>
</feature>
<dbReference type="Pfam" id="PF03009">
    <property type="entry name" value="GDPD"/>
    <property type="match status" value="1"/>
</dbReference>
<keyword evidence="3" id="KW-1185">Reference proteome</keyword>
<dbReference type="GO" id="GO:0006629">
    <property type="term" value="P:lipid metabolic process"/>
    <property type="evidence" value="ECO:0007669"/>
    <property type="project" value="InterPro"/>
</dbReference>
<evidence type="ECO:0000313" key="2">
    <source>
        <dbReference type="EMBL" id="SEN40629.1"/>
    </source>
</evidence>
<protein>
    <submittedName>
        <fullName evidence="2">Glycerophosphoryl diester phosphodiesterase</fullName>
    </submittedName>
</protein>
<evidence type="ECO:0000313" key="3">
    <source>
        <dbReference type="Proteomes" id="UP000199300"/>
    </source>
</evidence>
<accession>A0A1H8G9V8</accession>
<dbReference type="InterPro" id="IPR030395">
    <property type="entry name" value="GP_PDE_dom"/>
</dbReference>
<dbReference type="SUPFAM" id="SSF51695">
    <property type="entry name" value="PLC-like phosphodiesterases"/>
    <property type="match status" value="1"/>
</dbReference>
<evidence type="ECO:0000259" key="1">
    <source>
        <dbReference type="PROSITE" id="PS51704"/>
    </source>
</evidence>
<dbReference type="PANTHER" id="PTHR46211">
    <property type="entry name" value="GLYCEROPHOSPHORYL DIESTER PHOSPHODIESTERASE"/>
    <property type="match status" value="1"/>
</dbReference>
<dbReference type="PANTHER" id="PTHR46211:SF1">
    <property type="entry name" value="GLYCEROPHOSPHODIESTER PHOSPHODIESTERASE, CYTOPLASMIC"/>
    <property type="match status" value="1"/>
</dbReference>
<dbReference type="Gene3D" id="3.20.20.190">
    <property type="entry name" value="Phosphatidylinositol (PI) phosphodiesterase"/>
    <property type="match status" value="1"/>
</dbReference>
<dbReference type="AlphaFoldDB" id="A0A1H8G9V8"/>
<sequence length="229" mass="26718">MAAFEMAFQQGADGIETDVHLTADNIPVIIHDATIDRVSNYSGKVRSYSYETLKTIDIGSWFNQDYQKETILSLEDLLKWARDKNLLINIELKTSKESYPDIESIVYQLVYRYSMLDRVIFSSFNKATLQQFKAIDAHCKIGLLRSRFDQQVLMDAQQLKADGIHLKYHAINRKIVKDIRAANMYLAPYTINKSKQMRQCFSYNCAMIITDRPKLAIEKRYLYMNNRED</sequence>
<dbReference type="OrthoDB" id="384721at2"/>
<dbReference type="InterPro" id="IPR017946">
    <property type="entry name" value="PLC-like_Pdiesterase_TIM-brl"/>
</dbReference>
<proteinExistence type="predicted"/>
<dbReference type="PROSITE" id="PS51704">
    <property type="entry name" value="GP_PDE"/>
    <property type="match status" value="1"/>
</dbReference>
<dbReference type="EMBL" id="FODJ01000001">
    <property type="protein sequence ID" value="SEN40629.1"/>
    <property type="molecule type" value="Genomic_DNA"/>
</dbReference>
<gene>
    <name evidence="2" type="ORF">SAMN04488134_1017</name>
</gene>
<name>A0A1H8G9V8_9BACI</name>
<organism evidence="2 3">
    <name type="scientific">Amphibacillus marinus</name>
    <dbReference type="NCBI Taxonomy" id="872970"/>
    <lineage>
        <taxon>Bacteria</taxon>
        <taxon>Bacillati</taxon>
        <taxon>Bacillota</taxon>
        <taxon>Bacilli</taxon>
        <taxon>Bacillales</taxon>
        <taxon>Bacillaceae</taxon>
        <taxon>Amphibacillus</taxon>
    </lineage>
</organism>
<dbReference type="Proteomes" id="UP000199300">
    <property type="component" value="Unassembled WGS sequence"/>
</dbReference>
<dbReference type="GO" id="GO:0008081">
    <property type="term" value="F:phosphoric diester hydrolase activity"/>
    <property type="evidence" value="ECO:0007669"/>
    <property type="project" value="InterPro"/>
</dbReference>
<reference evidence="2 3" key="1">
    <citation type="submission" date="2016-10" db="EMBL/GenBank/DDBJ databases">
        <authorList>
            <person name="de Groot N.N."/>
        </authorList>
    </citation>
    <scope>NUCLEOTIDE SEQUENCE [LARGE SCALE GENOMIC DNA]</scope>
    <source>
        <strain evidence="2 3">CGMCC 1.10434</strain>
    </source>
</reference>
<dbReference type="STRING" id="872970.SAMN04488134_1017"/>